<dbReference type="GO" id="GO:0035658">
    <property type="term" value="C:Mon1-Ccz1 complex"/>
    <property type="evidence" value="ECO:0007669"/>
    <property type="project" value="InterPro"/>
</dbReference>
<dbReference type="GO" id="GO:0016192">
    <property type="term" value="P:vesicle-mediated transport"/>
    <property type="evidence" value="ECO:0007669"/>
    <property type="project" value="InterPro"/>
</dbReference>
<gene>
    <name evidence="5" type="ORF">ALEPTO_LOCUS3129</name>
</gene>
<proteinExistence type="inferred from homology"/>
<dbReference type="PANTHER" id="PTHR13056:SF0">
    <property type="entry name" value="VACUOLAR FUSION PROTEIN CCZ1 HOMOLOG-RELATED"/>
    <property type="match status" value="1"/>
</dbReference>
<reference evidence="5" key="1">
    <citation type="submission" date="2021-06" db="EMBL/GenBank/DDBJ databases">
        <authorList>
            <person name="Kallberg Y."/>
            <person name="Tangrot J."/>
            <person name="Rosling A."/>
        </authorList>
    </citation>
    <scope>NUCLEOTIDE SEQUENCE</scope>
    <source>
        <strain evidence="5">FL130A</strain>
    </source>
</reference>
<evidence type="ECO:0000313" key="6">
    <source>
        <dbReference type="Proteomes" id="UP000789508"/>
    </source>
</evidence>
<feature type="domain" description="CCZ1/INTU/HPS4 third Longin" evidence="4">
    <location>
        <begin position="424"/>
        <end position="528"/>
    </location>
</feature>
<protein>
    <submittedName>
        <fullName evidence="5">6887_t:CDS:1</fullName>
    </submittedName>
</protein>
<accession>A0A9N8ZEC0</accession>
<dbReference type="Pfam" id="PF19031">
    <property type="entry name" value="Intu_longin_1"/>
    <property type="match status" value="1"/>
</dbReference>
<dbReference type="Pfam" id="PF19033">
    <property type="entry name" value="Intu_longin_3"/>
    <property type="match status" value="1"/>
</dbReference>
<name>A0A9N8ZEC0_9GLOM</name>
<sequence>METSIPNSSTSNTQASASPNSASPSLSYFCIYNPSFGSTEETQVNQIIYYVARTTVPMDVKMRQIGLAQGLVNFSRVFSPDKPCENVHTQKNRLAFYEPEPNYWIHISIELGHMKRTTKDKDGKPKSSVEFLDANLHDSNIRRMLEKGYEMYRIFNGPFEHTVRTEGVKALKIKLEEFFSKWVFEWDFEKEELAKIIDGVQYQPLSTTARSEITSFAKKIETDYTFISRNIFILWKDNLIYCGKDDAGNGNDITDADVRSEDITAKPPPPLLSVQSNFLTDSTAELKGTDQRIINPMTIFLKKQIDKNKKRENGHGNDEDHKQDEEDESDEDPKQEEVNGNGEDHKQDEEDDIEECYFLVFNHNSLTLAFLIPVTSIEGTANIENAEFHDSLHEYLTPQMDKMSKVIENDVENSKKIGKLEPDKEYRFLFYNKLTLAIKCSINSSASSNNTSSWTSSASKNLTISGEMAHALCDVYEDLEKYPQMTEIYSKASINFWIVGKRSEGRYLYLVVSRRDATLLEVEDDFRKLSALHFSG</sequence>
<evidence type="ECO:0000256" key="1">
    <source>
        <dbReference type="ARBA" id="ARBA00005352"/>
    </source>
</evidence>
<comment type="caution">
    <text evidence="5">The sequence shown here is derived from an EMBL/GenBank/DDBJ whole genome shotgun (WGS) entry which is preliminary data.</text>
</comment>
<dbReference type="InterPro" id="IPR043987">
    <property type="entry name" value="CCZ1/INTU/HSP4_longin_1"/>
</dbReference>
<feature type="region of interest" description="Disordered" evidence="2">
    <location>
        <begin position="305"/>
        <end position="349"/>
    </location>
</feature>
<evidence type="ECO:0000313" key="5">
    <source>
        <dbReference type="EMBL" id="CAG8493883.1"/>
    </source>
</evidence>
<dbReference type="Proteomes" id="UP000789508">
    <property type="component" value="Unassembled WGS sequence"/>
</dbReference>
<feature type="compositionally biased region" description="Basic and acidic residues" evidence="2">
    <location>
        <begin position="305"/>
        <end position="324"/>
    </location>
</feature>
<feature type="domain" description="CCZ1/INTU/HSP4 first Longin" evidence="3">
    <location>
        <begin position="26"/>
        <end position="157"/>
    </location>
</feature>
<feature type="compositionally biased region" description="Acidic residues" evidence="2">
    <location>
        <begin position="325"/>
        <end position="334"/>
    </location>
</feature>
<dbReference type="PANTHER" id="PTHR13056">
    <property type="entry name" value="VACUOLAR FUSION PROTEIN CCZ1 HOMOLOG-RELATED"/>
    <property type="match status" value="1"/>
</dbReference>
<comment type="similarity">
    <text evidence="1">Belongs to the CCZ1 family.</text>
</comment>
<organism evidence="5 6">
    <name type="scientific">Ambispora leptoticha</name>
    <dbReference type="NCBI Taxonomy" id="144679"/>
    <lineage>
        <taxon>Eukaryota</taxon>
        <taxon>Fungi</taxon>
        <taxon>Fungi incertae sedis</taxon>
        <taxon>Mucoromycota</taxon>
        <taxon>Glomeromycotina</taxon>
        <taxon>Glomeromycetes</taxon>
        <taxon>Archaeosporales</taxon>
        <taxon>Ambisporaceae</taxon>
        <taxon>Ambispora</taxon>
    </lineage>
</organism>
<dbReference type="OrthoDB" id="240546at2759"/>
<feature type="region of interest" description="Disordered" evidence="2">
    <location>
        <begin position="1"/>
        <end position="23"/>
    </location>
</feature>
<evidence type="ECO:0000259" key="3">
    <source>
        <dbReference type="Pfam" id="PF19031"/>
    </source>
</evidence>
<keyword evidence="6" id="KW-1185">Reference proteome</keyword>
<evidence type="ECO:0000256" key="2">
    <source>
        <dbReference type="SAM" id="MobiDB-lite"/>
    </source>
</evidence>
<dbReference type="InterPro" id="IPR043989">
    <property type="entry name" value="CCZ1/INTU/HSP4_longin_3"/>
</dbReference>
<dbReference type="InterPro" id="IPR013176">
    <property type="entry name" value="Ccz1"/>
</dbReference>
<dbReference type="AlphaFoldDB" id="A0A9N8ZEC0"/>
<dbReference type="EMBL" id="CAJVPS010000545">
    <property type="protein sequence ID" value="CAG8493883.1"/>
    <property type="molecule type" value="Genomic_DNA"/>
</dbReference>
<evidence type="ECO:0000259" key="4">
    <source>
        <dbReference type="Pfam" id="PF19033"/>
    </source>
</evidence>